<evidence type="ECO:0000259" key="9">
    <source>
        <dbReference type="PROSITE" id="PS50048"/>
    </source>
</evidence>
<dbReference type="GO" id="GO:0000981">
    <property type="term" value="F:DNA-binding transcription factor activity, RNA polymerase II-specific"/>
    <property type="evidence" value="ECO:0007669"/>
    <property type="project" value="InterPro"/>
</dbReference>
<comment type="subcellular location">
    <subcellularLocation>
        <location evidence="1">Nucleus</location>
    </subcellularLocation>
</comment>
<dbReference type="EMBL" id="JAUKUD010000001">
    <property type="protein sequence ID" value="KAK0753872.1"/>
    <property type="molecule type" value="Genomic_DNA"/>
</dbReference>
<evidence type="ECO:0000256" key="8">
    <source>
        <dbReference type="SAM" id="MobiDB-lite"/>
    </source>
</evidence>
<protein>
    <recommendedName>
        <fullName evidence="9">Zn(2)-C6 fungal-type domain-containing protein</fullName>
    </recommendedName>
</protein>
<keyword evidence="2" id="KW-0479">Metal-binding</keyword>
<dbReference type="Gene3D" id="4.10.240.10">
    <property type="entry name" value="Zn(2)-C6 fungal-type DNA-binding domain"/>
    <property type="match status" value="1"/>
</dbReference>
<evidence type="ECO:0000256" key="4">
    <source>
        <dbReference type="ARBA" id="ARBA00023015"/>
    </source>
</evidence>
<dbReference type="InterPro" id="IPR051615">
    <property type="entry name" value="Transcr_Regulatory_Elem"/>
</dbReference>
<dbReference type="PANTHER" id="PTHR31313:SF79">
    <property type="entry name" value="C6 FINGER DOMAIN-CONTAINING PROTEIN"/>
    <property type="match status" value="1"/>
</dbReference>
<feature type="compositionally biased region" description="Low complexity" evidence="8">
    <location>
        <begin position="181"/>
        <end position="190"/>
    </location>
</feature>
<dbReference type="AlphaFoldDB" id="A0AA40KCM2"/>
<keyword evidence="4" id="KW-0805">Transcription regulation</keyword>
<feature type="compositionally biased region" description="Low complexity" evidence="8">
    <location>
        <begin position="693"/>
        <end position="705"/>
    </location>
</feature>
<evidence type="ECO:0000256" key="2">
    <source>
        <dbReference type="ARBA" id="ARBA00022723"/>
    </source>
</evidence>
<proteinExistence type="predicted"/>
<evidence type="ECO:0000256" key="3">
    <source>
        <dbReference type="ARBA" id="ARBA00022833"/>
    </source>
</evidence>
<dbReference type="SMART" id="SM00066">
    <property type="entry name" value="GAL4"/>
    <property type="match status" value="1"/>
</dbReference>
<dbReference type="GO" id="GO:0003677">
    <property type="term" value="F:DNA binding"/>
    <property type="evidence" value="ECO:0007669"/>
    <property type="project" value="UniProtKB-KW"/>
</dbReference>
<evidence type="ECO:0000256" key="7">
    <source>
        <dbReference type="ARBA" id="ARBA00023242"/>
    </source>
</evidence>
<gene>
    <name evidence="10" type="ORF">B0T18DRAFT_24171</name>
</gene>
<sequence>MSNDPAVRRILPQNTQMNAFTFAPQTYQQPRETQKNYVFVDEHNRHKRLKVMRACEGCRRRKIKCDAATTNTWPCAACIRLKLHCVRPNGFDGAADPQVYEPSPSQLDESPQHQDGFPRQLSSGDQQLLAHAAKSSPAYQQTSYQDATALYQPVQYTEPQNVNVTHGVPYADLSHPVSVDTQRFPPQSTFPTPPPMQHPSQAAESPEAYHNDYAQQDLADLLGSLKVDEAGTAPYLNSKMRSPRDEEPAVEDADDYKSNLPPLNYGPGLKVRIPPALMPDDDTALHYFDLYFAHAHPYVPVLDKETFYHQWHSSRETISPLILEAVFAIAGRLADEPAQGQQWMALATRHADSFMDVPRLSTLQALLIILKAREQAPKRGYYYRSWMTIVQCVQMGKDLGLDEHFTDHQAGKPCGSSASECALKSRIWQVIFACEIMIGSPQGRTDLQVEEETVDFQPPRPVPNGDESEYYVSRNFCVFAKTARNVGRMNATYGRLKKSKSKDWGIDPEFLQLGAALNAWFGELPPDLAISYPPDGSPPWLPSAFAGNVHSYYYLSIILFNRPQLAFLQPGAVGGQWKHHMLLSYNAAKNLCRLQEAVVNTYGLQGLQCMQRGINFTIYAVLACIVLHLVALTSPDPQLSSDAREYFTRHMRILEKCMGAWPMPDMQRQVDSIRQAFSADVRKSFVLKPSFPYGSPSSSTHSSPPGQYRPEVTRSGSMEQPGDTRMPHSQVSYISHPLTPRSPLDSNSDSGVQSLAMMASSQPPPPVMQQAMPLPDAPTWNPSRIFDQWNTSFGPPTLQPSPSPGQVQGGAISVASSGGSDSAALQDMHSQHLAAQQFPAAQVQSFVTPAMWQESVASVYEGGLKRAWDYDSHMSMKRH</sequence>
<dbReference type="GO" id="GO:0005634">
    <property type="term" value="C:nucleus"/>
    <property type="evidence" value="ECO:0007669"/>
    <property type="project" value="UniProtKB-SubCell"/>
</dbReference>
<dbReference type="Pfam" id="PF00172">
    <property type="entry name" value="Zn_clus"/>
    <property type="match status" value="1"/>
</dbReference>
<feature type="region of interest" description="Disordered" evidence="8">
    <location>
        <begin position="800"/>
        <end position="823"/>
    </location>
</feature>
<name>A0AA40KCM2_9PEZI</name>
<dbReference type="Proteomes" id="UP001172155">
    <property type="component" value="Unassembled WGS sequence"/>
</dbReference>
<dbReference type="InterPro" id="IPR036864">
    <property type="entry name" value="Zn2-C6_fun-type_DNA-bd_sf"/>
</dbReference>
<feature type="compositionally biased region" description="Low complexity" evidence="8">
    <location>
        <begin position="809"/>
        <end position="823"/>
    </location>
</feature>
<dbReference type="GO" id="GO:0006351">
    <property type="term" value="P:DNA-templated transcription"/>
    <property type="evidence" value="ECO:0007669"/>
    <property type="project" value="InterPro"/>
</dbReference>
<evidence type="ECO:0000256" key="5">
    <source>
        <dbReference type="ARBA" id="ARBA00023125"/>
    </source>
</evidence>
<keyword evidence="3" id="KW-0862">Zinc</keyword>
<comment type="caution">
    <text evidence="10">The sequence shown here is derived from an EMBL/GenBank/DDBJ whole genome shotgun (WGS) entry which is preliminary data.</text>
</comment>
<dbReference type="InterPro" id="IPR007219">
    <property type="entry name" value="XnlR_reg_dom"/>
</dbReference>
<dbReference type="SMART" id="SM00906">
    <property type="entry name" value="Fungal_trans"/>
    <property type="match status" value="1"/>
</dbReference>
<dbReference type="CDD" id="cd00067">
    <property type="entry name" value="GAL4"/>
    <property type="match status" value="1"/>
</dbReference>
<feature type="region of interest" description="Disordered" evidence="8">
    <location>
        <begin position="176"/>
        <end position="207"/>
    </location>
</feature>
<dbReference type="PANTHER" id="PTHR31313">
    <property type="entry name" value="TY1 ENHANCER ACTIVATOR"/>
    <property type="match status" value="1"/>
</dbReference>
<dbReference type="PROSITE" id="PS50048">
    <property type="entry name" value="ZN2_CY6_FUNGAL_2"/>
    <property type="match status" value="1"/>
</dbReference>
<evidence type="ECO:0000313" key="10">
    <source>
        <dbReference type="EMBL" id="KAK0753872.1"/>
    </source>
</evidence>
<keyword evidence="6" id="KW-0804">Transcription</keyword>
<keyword evidence="7" id="KW-0539">Nucleus</keyword>
<organism evidence="10 11">
    <name type="scientific">Schizothecium vesticola</name>
    <dbReference type="NCBI Taxonomy" id="314040"/>
    <lineage>
        <taxon>Eukaryota</taxon>
        <taxon>Fungi</taxon>
        <taxon>Dikarya</taxon>
        <taxon>Ascomycota</taxon>
        <taxon>Pezizomycotina</taxon>
        <taxon>Sordariomycetes</taxon>
        <taxon>Sordariomycetidae</taxon>
        <taxon>Sordariales</taxon>
        <taxon>Schizotheciaceae</taxon>
        <taxon>Schizothecium</taxon>
    </lineage>
</organism>
<keyword evidence="5" id="KW-0238">DNA-binding</keyword>
<feature type="region of interest" description="Disordered" evidence="8">
    <location>
        <begin position="234"/>
        <end position="261"/>
    </location>
</feature>
<reference evidence="10" key="1">
    <citation type="submission" date="2023-06" db="EMBL/GenBank/DDBJ databases">
        <title>Genome-scale phylogeny and comparative genomics of the fungal order Sordariales.</title>
        <authorList>
            <consortium name="Lawrence Berkeley National Laboratory"/>
            <person name="Hensen N."/>
            <person name="Bonometti L."/>
            <person name="Westerberg I."/>
            <person name="Brannstrom I.O."/>
            <person name="Guillou S."/>
            <person name="Cros-Aarteil S."/>
            <person name="Calhoun S."/>
            <person name="Haridas S."/>
            <person name="Kuo A."/>
            <person name="Mondo S."/>
            <person name="Pangilinan J."/>
            <person name="Riley R."/>
            <person name="LaButti K."/>
            <person name="Andreopoulos B."/>
            <person name="Lipzen A."/>
            <person name="Chen C."/>
            <person name="Yanf M."/>
            <person name="Daum C."/>
            <person name="Ng V."/>
            <person name="Clum A."/>
            <person name="Steindorff A."/>
            <person name="Ohm R."/>
            <person name="Martin F."/>
            <person name="Silar P."/>
            <person name="Natvig D."/>
            <person name="Lalanne C."/>
            <person name="Gautier V."/>
            <person name="Ament-velasquez S.L."/>
            <person name="Kruys A."/>
            <person name="Hutchinson M.I."/>
            <person name="Powell A.J."/>
            <person name="Barry K."/>
            <person name="Miller A.N."/>
            <person name="Grigoriev I.V."/>
            <person name="Debuchy R."/>
            <person name="Gladieux P."/>
            <person name="Thoren M.H."/>
            <person name="Johannesson H."/>
        </authorList>
    </citation>
    <scope>NUCLEOTIDE SEQUENCE</scope>
    <source>
        <strain evidence="10">SMH3187-1</strain>
    </source>
</reference>
<feature type="region of interest" description="Disordered" evidence="8">
    <location>
        <begin position="96"/>
        <end position="122"/>
    </location>
</feature>
<evidence type="ECO:0000256" key="1">
    <source>
        <dbReference type="ARBA" id="ARBA00004123"/>
    </source>
</evidence>
<evidence type="ECO:0000256" key="6">
    <source>
        <dbReference type="ARBA" id="ARBA00023163"/>
    </source>
</evidence>
<dbReference type="CDD" id="cd12148">
    <property type="entry name" value="fungal_TF_MHR"/>
    <property type="match status" value="1"/>
</dbReference>
<dbReference type="InterPro" id="IPR001138">
    <property type="entry name" value="Zn2Cys6_DnaBD"/>
</dbReference>
<dbReference type="Pfam" id="PF04082">
    <property type="entry name" value="Fungal_trans"/>
    <property type="match status" value="1"/>
</dbReference>
<dbReference type="SUPFAM" id="SSF57701">
    <property type="entry name" value="Zn2/Cys6 DNA-binding domain"/>
    <property type="match status" value="1"/>
</dbReference>
<feature type="domain" description="Zn(2)-C6 fungal-type" evidence="9">
    <location>
        <begin position="54"/>
        <end position="87"/>
    </location>
</feature>
<dbReference type="GO" id="GO:0008270">
    <property type="term" value="F:zinc ion binding"/>
    <property type="evidence" value="ECO:0007669"/>
    <property type="project" value="InterPro"/>
</dbReference>
<keyword evidence="11" id="KW-1185">Reference proteome</keyword>
<evidence type="ECO:0000313" key="11">
    <source>
        <dbReference type="Proteomes" id="UP001172155"/>
    </source>
</evidence>
<accession>A0AA40KCM2</accession>
<dbReference type="PROSITE" id="PS00463">
    <property type="entry name" value="ZN2_CY6_FUNGAL_1"/>
    <property type="match status" value="1"/>
</dbReference>
<feature type="region of interest" description="Disordered" evidence="8">
    <location>
        <begin position="693"/>
        <end position="751"/>
    </location>
</feature>